<feature type="domain" description="Formamidopyrimidine-DNA glycosylase catalytic" evidence="18">
    <location>
        <begin position="2"/>
        <end position="138"/>
    </location>
</feature>
<keyword evidence="7 16" id="KW-0863">Zinc-finger</keyword>
<protein>
    <submittedName>
        <fullName evidence="19">Bifunctional DNA-formamidopyrimidine glycosylase/DNA-(Apurinic or apyrimidinic site) lyase</fullName>
        <ecNumber evidence="19">3.2.2.23</ecNumber>
        <ecNumber evidence="19">4.2.99.18</ecNumber>
    </submittedName>
</protein>
<evidence type="ECO:0000313" key="19">
    <source>
        <dbReference type="EMBL" id="QNV38621.1"/>
    </source>
</evidence>
<accession>A0A7H2BG25</accession>
<dbReference type="GO" id="GO:0003684">
    <property type="term" value="F:damaged DNA binding"/>
    <property type="evidence" value="ECO:0007669"/>
    <property type="project" value="InterPro"/>
</dbReference>
<evidence type="ECO:0000256" key="3">
    <source>
        <dbReference type="ARBA" id="ARBA00009409"/>
    </source>
</evidence>
<keyword evidence="9" id="KW-0862">Zinc</keyword>
<keyword evidence="20" id="KW-1185">Reference proteome</keyword>
<dbReference type="NCBIfam" id="NF002211">
    <property type="entry name" value="PRK01103.1"/>
    <property type="match status" value="1"/>
</dbReference>
<dbReference type="KEGG" id="rter:IDM49_05035"/>
<dbReference type="Pfam" id="PF06831">
    <property type="entry name" value="H2TH"/>
    <property type="match status" value="1"/>
</dbReference>
<dbReference type="NCBIfam" id="TIGR00577">
    <property type="entry name" value="fpg"/>
    <property type="match status" value="1"/>
</dbReference>
<evidence type="ECO:0000256" key="16">
    <source>
        <dbReference type="PROSITE-ProRule" id="PRU00391"/>
    </source>
</evidence>
<organism evidence="19 20">
    <name type="scientific">Rothia terrae</name>
    <dbReference type="NCBI Taxonomy" id="396015"/>
    <lineage>
        <taxon>Bacteria</taxon>
        <taxon>Bacillati</taxon>
        <taxon>Actinomycetota</taxon>
        <taxon>Actinomycetes</taxon>
        <taxon>Micrococcales</taxon>
        <taxon>Micrococcaceae</taxon>
        <taxon>Rothia</taxon>
    </lineage>
</organism>
<keyword evidence="14 19" id="KW-0326">Glycosidase</keyword>
<dbReference type="InterPro" id="IPR000214">
    <property type="entry name" value="Znf_DNA_glyclase/AP_lyase"/>
</dbReference>
<dbReference type="CDD" id="cd08966">
    <property type="entry name" value="EcFpg-like_N"/>
    <property type="match status" value="1"/>
</dbReference>
<dbReference type="InterPro" id="IPR035937">
    <property type="entry name" value="FPG_N"/>
</dbReference>
<keyword evidence="11" id="KW-0234">DNA repair</keyword>
<dbReference type="GO" id="GO:0006284">
    <property type="term" value="P:base-excision repair"/>
    <property type="evidence" value="ECO:0007669"/>
    <property type="project" value="InterPro"/>
</dbReference>
<evidence type="ECO:0000313" key="20">
    <source>
        <dbReference type="Proteomes" id="UP000516404"/>
    </source>
</evidence>
<evidence type="ECO:0000256" key="9">
    <source>
        <dbReference type="ARBA" id="ARBA00022833"/>
    </source>
</evidence>
<dbReference type="GO" id="GO:0140078">
    <property type="term" value="F:class I DNA-(apurinic or apyrimidinic site) endonuclease activity"/>
    <property type="evidence" value="ECO:0007669"/>
    <property type="project" value="UniProtKB-EC"/>
</dbReference>
<dbReference type="GO" id="GO:0006979">
    <property type="term" value="P:response to oxidative stress"/>
    <property type="evidence" value="ECO:0007669"/>
    <property type="project" value="UniProtKB-ARBA"/>
</dbReference>
<evidence type="ECO:0000256" key="2">
    <source>
        <dbReference type="ARBA" id="ARBA00001947"/>
    </source>
</evidence>
<feature type="domain" description="FPG-type" evidence="17">
    <location>
        <begin position="283"/>
        <end position="322"/>
    </location>
</feature>
<comment type="similarity">
    <text evidence="3">Belongs to the FPG family.</text>
</comment>
<dbReference type="SUPFAM" id="SSF46946">
    <property type="entry name" value="S13-like H2TH domain"/>
    <property type="match status" value="1"/>
</dbReference>
<dbReference type="Pfam" id="PF01149">
    <property type="entry name" value="Fapy_DNA_glyco"/>
    <property type="match status" value="1"/>
</dbReference>
<dbReference type="EC" id="4.2.99.18" evidence="19"/>
<dbReference type="InterPro" id="IPR010979">
    <property type="entry name" value="Ribosomal_uS13-like_H2TH"/>
</dbReference>
<gene>
    <name evidence="19" type="primary">mutM</name>
    <name evidence="19" type="ORF">IDM49_05035</name>
</gene>
<dbReference type="EMBL" id="CP061539">
    <property type="protein sequence ID" value="QNV38621.1"/>
    <property type="molecule type" value="Genomic_DNA"/>
</dbReference>
<dbReference type="InterPro" id="IPR020629">
    <property type="entry name" value="FPG_Glyclase"/>
</dbReference>
<comment type="catalytic activity">
    <reaction evidence="15">
        <text>2'-deoxyribonucleotide-(2'-deoxyribose 5'-phosphate)-2'-deoxyribonucleotide-DNA = a 3'-end 2'-deoxyribonucleotide-(2,3-dehydro-2,3-deoxyribose 5'-phosphate)-DNA + a 5'-end 5'-phospho-2'-deoxyribonucleoside-DNA + H(+)</text>
        <dbReference type="Rhea" id="RHEA:66592"/>
        <dbReference type="Rhea" id="RHEA-COMP:13180"/>
        <dbReference type="Rhea" id="RHEA-COMP:16897"/>
        <dbReference type="Rhea" id="RHEA-COMP:17067"/>
        <dbReference type="ChEBI" id="CHEBI:15378"/>
        <dbReference type="ChEBI" id="CHEBI:136412"/>
        <dbReference type="ChEBI" id="CHEBI:157695"/>
        <dbReference type="ChEBI" id="CHEBI:167181"/>
        <dbReference type="EC" id="4.2.99.18"/>
    </reaction>
</comment>
<dbReference type="Proteomes" id="UP000516404">
    <property type="component" value="Chromosome"/>
</dbReference>
<evidence type="ECO:0000256" key="7">
    <source>
        <dbReference type="ARBA" id="ARBA00022771"/>
    </source>
</evidence>
<dbReference type="SUPFAM" id="SSF57716">
    <property type="entry name" value="Glucocorticoid receptor-like (DNA-binding domain)"/>
    <property type="match status" value="1"/>
</dbReference>
<evidence type="ECO:0000256" key="14">
    <source>
        <dbReference type="ARBA" id="ARBA00023295"/>
    </source>
</evidence>
<name>A0A7H2BG25_9MICC</name>
<dbReference type="Gene3D" id="3.20.190.10">
    <property type="entry name" value="MutM-like, N-terminal"/>
    <property type="match status" value="1"/>
</dbReference>
<evidence type="ECO:0000256" key="5">
    <source>
        <dbReference type="ARBA" id="ARBA00022723"/>
    </source>
</evidence>
<proteinExistence type="inferred from homology"/>
<keyword evidence="8 19" id="KW-0378">Hydrolase</keyword>
<evidence type="ECO:0000256" key="15">
    <source>
        <dbReference type="ARBA" id="ARBA00044632"/>
    </source>
</evidence>
<keyword evidence="6" id="KW-0227">DNA damage</keyword>
<evidence type="ECO:0000256" key="1">
    <source>
        <dbReference type="ARBA" id="ARBA00001668"/>
    </source>
</evidence>
<dbReference type="GO" id="GO:0034039">
    <property type="term" value="F:8-oxo-7,8-dihydroguanine DNA N-glycosylase activity"/>
    <property type="evidence" value="ECO:0007669"/>
    <property type="project" value="TreeGrafter"/>
</dbReference>
<evidence type="ECO:0000256" key="13">
    <source>
        <dbReference type="ARBA" id="ARBA00023268"/>
    </source>
</evidence>
<evidence type="ECO:0000256" key="6">
    <source>
        <dbReference type="ARBA" id="ARBA00022763"/>
    </source>
</evidence>
<dbReference type="RefSeq" id="WP_190725240.1">
    <property type="nucleotide sequence ID" value="NZ_CP061539.1"/>
</dbReference>
<reference evidence="19 20" key="1">
    <citation type="submission" date="2020-09" db="EMBL/GenBank/DDBJ databases">
        <title>Investigation of environmental microbes.</title>
        <authorList>
            <person name="Ou Y."/>
            <person name="Kang Q."/>
        </authorList>
    </citation>
    <scope>NUCLEOTIDE SEQUENCE [LARGE SCALE GENOMIC DNA]</scope>
    <source>
        <strain evidence="19 20">KJZ-14</strain>
    </source>
</reference>
<keyword evidence="12 19" id="KW-0456">Lyase</keyword>
<dbReference type="Gene3D" id="1.10.8.50">
    <property type="match status" value="1"/>
</dbReference>
<dbReference type="FunFam" id="1.10.8.50:FF:000003">
    <property type="entry name" value="Formamidopyrimidine-DNA glycosylase"/>
    <property type="match status" value="1"/>
</dbReference>
<dbReference type="GeneID" id="96623592"/>
<evidence type="ECO:0000259" key="17">
    <source>
        <dbReference type="PROSITE" id="PS51066"/>
    </source>
</evidence>
<dbReference type="AlphaFoldDB" id="A0A7H2BG25"/>
<evidence type="ECO:0000256" key="4">
    <source>
        <dbReference type="ARBA" id="ARBA00011245"/>
    </source>
</evidence>
<dbReference type="SMART" id="SM00898">
    <property type="entry name" value="Fapy_DNA_glyco"/>
    <property type="match status" value="1"/>
</dbReference>
<evidence type="ECO:0000259" key="18">
    <source>
        <dbReference type="PROSITE" id="PS51068"/>
    </source>
</evidence>
<keyword evidence="5" id="KW-0479">Metal-binding</keyword>
<dbReference type="PROSITE" id="PS51068">
    <property type="entry name" value="FPG_CAT"/>
    <property type="match status" value="1"/>
</dbReference>
<dbReference type="GO" id="GO:0008270">
    <property type="term" value="F:zinc ion binding"/>
    <property type="evidence" value="ECO:0007669"/>
    <property type="project" value="UniProtKB-KW"/>
</dbReference>
<evidence type="ECO:0000256" key="8">
    <source>
        <dbReference type="ARBA" id="ARBA00022801"/>
    </source>
</evidence>
<dbReference type="EC" id="3.2.2.23" evidence="19"/>
<dbReference type="SMART" id="SM01232">
    <property type="entry name" value="H2TH"/>
    <property type="match status" value="1"/>
</dbReference>
<dbReference type="GO" id="GO:0003690">
    <property type="term" value="F:double-stranded DNA binding"/>
    <property type="evidence" value="ECO:0007669"/>
    <property type="project" value="UniProtKB-ARBA"/>
</dbReference>
<keyword evidence="13" id="KW-0511">Multifunctional enzyme</keyword>
<evidence type="ECO:0000256" key="10">
    <source>
        <dbReference type="ARBA" id="ARBA00023125"/>
    </source>
</evidence>
<dbReference type="InterPro" id="IPR012319">
    <property type="entry name" value="FPG_cat"/>
</dbReference>
<dbReference type="PANTHER" id="PTHR22993:SF9">
    <property type="entry name" value="FORMAMIDOPYRIMIDINE-DNA GLYCOSYLASE"/>
    <property type="match status" value="1"/>
</dbReference>
<comment type="cofactor">
    <cofactor evidence="2">
        <name>Zn(2+)</name>
        <dbReference type="ChEBI" id="CHEBI:29105"/>
    </cofactor>
</comment>
<evidence type="ECO:0000256" key="11">
    <source>
        <dbReference type="ARBA" id="ARBA00023204"/>
    </source>
</evidence>
<dbReference type="PANTHER" id="PTHR22993">
    <property type="entry name" value="FORMAMIDOPYRIMIDINE-DNA GLYCOSYLASE"/>
    <property type="match status" value="1"/>
</dbReference>
<dbReference type="SUPFAM" id="SSF81624">
    <property type="entry name" value="N-terminal domain of MutM-like DNA repair proteins"/>
    <property type="match status" value="1"/>
</dbReference>
<evidence type="ECO:0000256" key="12">
    <source>
        <dbReference type="ARBA" id="ARBA00023239"/>
    </source>
</evidence>
<dbReference type="PROSITE" id="PS51066">
    <property type="entry name" value="ZF_FPG_2"/>
    <property type="match status" value="1"/>
</dbReference>
<keyword evidence="10" id="KW-0238">DNA-binding</keyword>
<comment type="subunit">
    <text evidence="4">Monomer.</text>
</comment>
<dbReference type="InterPro" id="IPR015886">
    <property type="entry name" value="H2TH_FPG"/>
</dbReference>
<comment type="catalytic activity">
    <reaction evidence="1">
        <text>Hydrolysis of DNA containing ring-opened 7-methylguanine residues, releasing 2,6-diamino-4-hydroxy-5-(N-methyl)formamidopyrimidine.</text>
        <dbReference type="EC" id="3.2.2.23"/>
    </reaction>
</comment>
<sequence length="328" mass="35871">MPELPEVETVRAGIVEYALGAEIESVVVHDIRSIRRYAGDAHQFVEELTGAVIVDAARRGKYLWLVLAPRHCAAGGIEKISDLSQIPPALVIHLGMSGQVLFKDSTFAADKHLKITLGLKLNDGSATELRFVDQRIFGGMFLDEWVHTTDAAGELIPSASRSNLGLPVVPRAVSHIARDPLDPNFSYADFRTKLRKTSSGIKRLLLDQSVISGVGNIYADEALWRAKLHYNKPAKSLTAAQSRTLVDAVSDVMQQALVAGGTSFDALYVNVNGQSGYFDRSLHAYGQAGKPCVRCLEAGKTSIIVREPFMNRSSYRCPRCQRAPRQAP</sequence>